<dbReference type="GO" id="GO:0004497">
    <property type="term" value="F:monooxygenase activity"/>
    <property type="evidence" value="ECO:0007669"/>
    <property type="project" value="TreeGrafter"/>
</dbReference>
<keyword evidence="1" id="KW-0560">Oxidoreductase</keyword>
<comment type="caution">
    <text evidence="2">The sequence shown here is derived from an EMBL/GenBank/DDBJ whole genome shotgun (WGS) entry which is preliminary data.</text>
</comment>
<reference evidence="2" key="2">
    <citation type="submission" date="2021-01" db="EMBL/GenBank/DDBJ databases">
        <authorList>
            <person name="Mieszkin S."/>
            <person name="Pouder E."/>
            <person name="Alain K."/>
        </authorList>
    </citation>
    <scope>NUCLEOTIDE SEQUENCE</scope>
    <source>
        <strain evidence="2">HW T2.11</strain>
    </source>
</reference>
<dbReference type="Pfam" id="PF13738">
    <property type="entry name" value="Pyr_redox_3"/>
    <property type="match status" value="1"/>
</dbReference>
<dbReference type="InterPro" id="IPR036188">
    <property type="entry name" value="FAD/NAD-bd_sf"/>
</dbReference>
<name>A0A964DZ48_9PROT</name>
<keyword evidence="3" id="KW-1185">Reference proteome</keyword>
<proteinExistence type="predicted"/>
<dbReference type="RefSeq" id="WP_227321376.1">
    <property type="nucleotide sequence ID" value="NZ_JAESVB010000004.1"/>
</dbReference>
<accession>A0A964DZ48</accession>
<protein>
    <submittedName>
        <fullName evidence="2">MSMEG_0569 family flavin-dependent oxidoreductase</fullName>
    </submittedName>
</protein>
<gene>
    <name evidence="2" type="ORF">ASILVAE211_11015</name>
</gene>
<dbReference type="InterPro" id="IPR024000">
    <property type="entry name" value="CHP04046_FMN-dependent"/>
</dbReference>
<dbReference type="Gene3D" id="3.50.50.60">
    <property type="entry name" value="FAD/NAD(P)-binding domain"/>
    <property type="match status" value="2"/>
</dbReference>
<dbReference type="InterPro" id="IPR050982">
    <property type="entry name" value="Auxin_biosynth/cation_transpt"/>
</dbReference>
<dbReference type="PRINTS" id="PR00411">
    <property type="entry name" value="PNDRDTASEI"/>
</dbReference>
<dbReference type="PANTHER" id="PTHR43539">
    <property type="entry name" value="FLAVIN-BINDING MONOOXYGENASE-LIKE PROTEIN (AFU_ORTHOLOGUE AFUA_4G09220)"/>
    <property type="match status" value="1"/>
</dbReference>
<evidence type="ECO:0000313" key="3">
    <source>
        <dbReference type="Proteomes" id="UP000708298"/>
    </source>
</evidence>
<dbReference type="NCBIfam" id="TIGR04046">
    <property type="entry name" value="MSMEG_0569_nitr"/>
    <property type="match status" value="1"/>
</dbReference>
<evidence type="ECO:0000256" key="1">
    <source>
        <dbReference type="ARBA" id="ARBA00023002"/>
    </source>
</evidence>
<dbReference type="SUPFAM" id="SSF51905">
    <property type="entry name" value="FAD/NAD(P)-binding domain"/>
    <property type="match status" value="1"/>
</dbReference>
<dbReference type="PANTHER" id="PTHR43539:SF78">
    <property type="entry name" value="FLAVIN-CONTAINING MONOOXYGENASE"/>
    <property type="match status" value="1"/>
</dbReference>
<dbReference type="Proteomes" id="UP000708298">
    <property type="component" value="Unassembled WGS sequence"/>
</dbReference>
<dbReference type="GO" id="GO:0050660">
    <property type="term" value="F:flavin adenine dinucleotide binding"/>
    <property type="evidence" value="ECO:0007669"/>
    <property type="project" value="TreeGrafter"/>
</dbReference>
<sequence length="423" mass="46427">MNALSRPPSDTPLPPHVSVAIVGGGQAGLSMSWHLHQAGIDHVVLERHSAGHSWRNERWDTFCLVTPNWQCQLPGYPYAGTDPDGFMLRDEIVRYIEGFVASFPVPLHTGVSVRRLSRDGDGFLIQTDRGTLTADQVVVATGGYHDPVRPNWSYAIDPAITQIHSQEYLRPEQLPAGATLVIGSGQSGCQIAEDLHIAGRDVHLCLGDAPRVARRYRGRDVVGWLDSMGYYDMPVDQHPLKEGVRDNTNHYVTGRDGGRDIDLRQRALEGMQLYGRAEGLEDGRLVIRPGLAGLLDSADATSESIKTSIDRFIDKAGIAAPEEARYTPVWTPGPDDLSLDLKDAGITSIVWCIGFRANFRWIDVPVFDGRGMPGHKRGVTAQPGLYFLGLPWMHTWGSGRFSGVARDAGFLAERIAAHVRVDA</sequence>
<reference evidence="2" key="1">
    <citation type="journal article" date="2021" name="Microorganisms">
        <title>Acidisoma silvae sp. nov. and Acidisomacellulosilytica sp. nov., Two Acidophilic Bacteria Isolated from Decaying Wood, Hydrolyzing Cellulose and Producing Poly-3-hydroxybutyrate.</title>
        <authorList>
            <person name="Mieszkin S."/>
            <person name="Pouder E."/>
            <person name="Uroz S."/>
            <person name="Simon-Colin C."/>
            <person name="Alain K."/>
        </authorList>
    </citation>
    <scope>NUCLEOTIDE SEQUENCE</scope>
    <source>
        <strain evidence="2">HW T2.11</strain>
    </source>
</reference>
<dbReference type="EMBL" id="JAESVB010000004">
    <property type="protein sequence ID" value="MCB8875714.1"/>
    <property type="molecule type" value="Genomic_DNA"/>
</dbReference>
<dbReference type="AlphaFoldDB" id="A0A964DZ48"/>
<evidence type="ECO:0000313" key="2">
    <source>
        <dbReference type="EMBL" id="MCB8875714.1"/>
    </source>
</evidence>
<organism evidence="2 3">
    <name type="scientific">Acidisoma silvae</name>
    <dbReference type="NCBI Taxonomy" id="2802396"/>
    <lineage>
        <taxon>Bacteria</taxon>
        <taxon>Pseudomonadati</taxon>
        <taxon>Pseudomonadota</taxon>
        <taxon>Alphaproteobacteria</taxon>
        <taxon>Acetobacterales</taxon>
        <taxon>Acidocellaceae</taxon>
        <taxon>Acidisoma</taxon>
    </lineage>
</organism>